<dbReference type="EMBL" id="JAASQP010000001">
    <property type="protein sequence ID" value="NIJ22624.1"/>
    <property type="molecule type" value="Genomic_DNA"/>
</dbReference>
<keyword evidence="1" id="KW-0812">Transmembrane</keyword>
<feature type="transmembrane region" description="Helical" evidence="1">
    <location>
        <begin position="148"/>
        <end position="168"/>
    </location>
</feature>
<dbReference type="Proteomes" id="UP000788153">
    <property type="component" value="Unassembled WGS sequence"/>
</dbReference>
<gene>
    <name evidence="2" type="ORF">FHT01_000166</name>
</gene>
<accession>A0ABX0TZ63</accession>
<evidence type="ECO:0000256" key="1">
    <source>
        <dbReference type="SAM" id="Phobius"/>
    </source>
</evidence>
<reference evidence="2 3" key="1">
    <citation type="submission" date="2020-03" db="EMBL/GenBank/DDBJ databases">
        <title>Genomic Encyclopedia of Type Strains, Phase IV (KMG-IV): sequencing the most valuable type-strain genomes for metagenomic binning, comparative biology and taxonomic classification.</title>
        <authorList>
            <person name="Goeker M."/>
        </authorList>
    </citation>
    <scope>NUCLEOTIDE SEQUENCE [LARGE SCALE GENOMIC DNA]</scope>
    <source>
        <strain evidence="2 3">DSM 22753</strain>
    </source>
</reference>
<name>A0ABX0TZ63_9SPHN</name>
<feature type="transmembrane region" description="Helical" evidence="1">
    <location>
        <begin position="328"/>
        <end position="353"/>
    </location>
</feature>
<protein>
    <submittedName>
        <fullName evidence="2">Iron-regulated membrane protein</fullName>
    </submittedName>
</protein>
<dbReference type="Pfam" id="PF03929">
    <property type="entry name" value="PepSY_TM"/>
    <property type="match status" value="1"/>
</dbReference>
<evidence type="ECO:0000313" key="3">
    <source>
        <dbReference type="Proteomes" id="UP000788153"/>
    </source>
</evidence>
<keyword evidence="1" id="KW-1133">Transmembrane helix</keyword>
<evidence type="ECO:0000313" key="2">
    <source>
        <dbReference type="EMBL" id="NIJ22624.1"/>
    </source>
</evidence>
<dbReference type="PANTHER" id="PTHR34219">
    <property type="entry name" value="IRON-REGULATED INNER MEMBRANE PROTEIN-RELATED"/>
    <property type="match status" value="1"/>
</dbReference>
<proteinExistence type="predicted"/>
<sequence>MTKIALRNFWFQVHKWIGLLLAVAVIPISITGAALVWHDGLEKLLHPDRFAVSGQAVLPPQTYAAAARGALAPGERLSRIEFPQDSGEPVAAQASRPGKAKGRPVRTVVYLDPADARVIETTASNASAIQFMHILHGSLFIPEVGRKVVGWIGWAMLASSLTGLWLWWPTVGRWVRGLRWRRHRNTDTNLHYLMGFWISVPLAILSFTGVWISFPALFNPLVEPVRAERPKGPDRGALMRARPIEEPATSLDTALARAAAAAPGDVRAIGWPTDVKTEWSIALDGGRTVAVTDADGTARIEPARGGRDEAWSVAQWMRRIHDGQQMPFAWQVIVFLGGLLPALLSITGIIMWLRARGWRAELKQRRKARARAAVAAE</sequence>
<organism evidence="2 3">
    <name type="scientific">Sphingomonas japonica</name>
    <dbReference type="NCBI Taxonomy" id="511662"/>
    <lineage>
        <taxon>Bacteria</taxon>
        <taxon>Pseudomonadati</taxon>
        <taxon>Pseudomonadota</taxon>
        <taxon>Alphaproteobacteria</taxon>
        <taxon>Sphingomonadales</taxon>
        <taxon>Sphingomonadaceae</taxon>
        <taxon>Sphingomonas</taxon>
    </lineage>
</organism>
<dbReference type="RefSeq" id="WP_140047851.1">
    <property type="nucleotide sequence ID" value="NZ_BAAAEV010000001.1"/>
</dbReference>
<feature type="transmembrane region" description="Helical" evidence="1">
    <location>
        <begin position="16"/>
        <end position="37"/>
    </location>
</feature>
<keyword evidence="1" id="KW-0472">Membrane</keyword>
<comment type="caution">
    <text evidence="2">The sequence shown here is derived from an EMBL/GenBank/DDBJ whole genome shotgun (WGS) entry which is preliminary data.</text>
</comment>
<feature type="transmembrane region" description="Helical" evidence="1">
    <location>
        <begin position="189"/>
        <end position="214"/>
    </location>
</feature>
<dbReference type="InterPro" id="IPR005625">
    <property type="entry name" value="PepSY-ass_TM"/>
</dbReference>
<keyword evidence="3" id="KW-1185">Reference proteome</keyword>